<dbReference type="GO" id="GO:0000976">
    <property type="term" value="F:transcription cis-regulatory region binding"/>
    <property type="evidence" value="ECO:0007669"/>
    <property type="project" value="TreeGrafter"/>
</dbReference>
<dbReference type="GO" id="GO:0003700">
    <property type="term" value="F:DNA-binding transcription factor activity"/>
    <property type="evidence" value="ECO:0007669"/>
    <property type="project" value="TreeGrafter"/>
</dbReference>
<evidence type="ECO:0000256" key="1">
    <source>
        <dbReference type="ARBA" id="ARBA00023015"/>
    </source>
</evidence>
<dbReference type="AlphaFoldDB" id="A0A345XVG6"/>
<evidence type="ECO:0000256" key="2">
    <source>
        <dbReference type="ARBA" id="ARBA00023125"/>
    </source>
</evidence>
<dbReference type="PROSITE" id="PS50977">
    <property type="entry name" value="HTH_TETR_2"/>
    <property type="match status" value="1"/>
</dbReference>
<gene>
    <name evidence="6" type="ORF">DVA86_26345</name>
</gene>
<dbReference type="Proteomes" id="UP000254425">
    <property type="component" value="Chromosome"/>
</dbReference>
<evidence type="ECO:0000256" key="4">
    <source>
        <dbReference type="PROSITE-ProRule" id="PRU00335"/>
    </source>
</evidence>
<reference evidence="6 7" key="1">
    <citation type="submission" date="2018-07" db="EMBL/GenBank/DDBJ databases">
        <title>Draft genome of the type strain Streptomyces armeniacus ATCC 15676.</title>
        <authorList>
            <person name="Labana P."/>
            <person name="Gosse J.T."/>
            <person name="Boddy C.N."/>
        </authorList>
    </citation>
    <scope>NUCLEOTIDE SEQUENCE [LARGE SCALE GENOMIC DNA]</scope>
    <source>
        <strain evidence="6 7">ATCC 15676</strain>
    </source>
</reference>
<feature type="domain" description="HTH tetR-type" evidence="5">
    <location>
        <begin position="14"/>
        <end position="74"/>
    </location>
</feature>
<proteinExistence type="predicted"/>
<keyword evidence="3" id="KW-0804">Transcription</keyword>
<name>A0A345XVG6_9ACTN</name>
<protein>
    <submittedName>
        <fullName evidence="6">TetR family transcriptional regulator</fullName>
    </submittedName>
</protein>
<keyword evidence="1" id="KW-0805">Transcription regulation</keyword>
<dbReference type="Gene3D" id="1.10.10.60">
    <property type="entry name" value="Homeodomain-like"/>
    <property type="match status" value="1"/>
</dbReference>
<organism evidence="6 7">
    <name type="scientific">Streptomyces armeniacus</name>
    <dbReference type="NCBI Taxonomy" id="83291"/>
    <lineage>
        <taxon>Bacteria</taxon>
        <taxon>Bacillati</taxon>
        <taxon>Actinomycetota</taxon>
        <taxon>Actinomycetes</taxon>
        <taxon>Kitasatosporales</taxon>
        <taxon>Streptomycetaceae</taxon>
        <taxon>Streptomyces</taxon>
    </lineage>
</organism>
<evidence type="ECO:0000256" key="3">
    <source>
        <dbReference type="ARBA" id="ARBA00023163"/>
    </source>
</evidence>
<evidence type="ECO:0000313" key="7">
    <source>
        <dbReference type="Proteomes" id="UP000254425"/>
    </source>
</evidence>
<feature type="DNA-binding region" description="H-T-H motif" evidence="4">
    <location>
        <begin position="37"/>
        <end position="56"/>
    </location>
</feature>
<dbReference type="InterPro" id="IPR009057">
    <property type="entry name" value="Homeodomain-like_sf"/>
</dbReference>
<evidence type="ECO:0000259" key="5">
    <source>
        <dbReference type="PROSITE" id="PS50977"/>
    </source>
</evidence>
<accession>A0A345XVG6</accession>
<dbReference type="InterPro" id="IPR001647">
    <property type="entry name" value="HTH_TetR"/>
</dbReference>
<sequence>MSEKHPGLRERTRRAVTAEIADSAKRLFVEQGFDATTIDDIAEAVGMSQRSVFRYFATKEEIVLGRFDLVVDDMLDALRQRPPGEEVWTSLRHVLDVLVSVSEAPGQRDLVEPVHRLVFETPTLLAGYLQKLQLMQEAVVALLLERAEAAGRPYDADDPAPRALTAAAFGCLVAAQHSLLAPGAKSTFADAVDHALATVGPRV</sequence>
<dbReference type="PRINTS" id="PR00455">
    <property type="entry name" value="HTHTETR"/>
</dbReference>
<evidence type="ECO:0000313" key="6">
    <source>
        <dbReference type="EMBL" id="AXK35632.1"/>
    </source>
</evidence>
<dbReference type="SUPFAM" id="SSF46689">
    <property type="entry name" value="Homeodomain-like"/>
    <property type="match status" value="1"/>
</dbReference>
<dbReference type="PANTHER" id="PTHR30055">
    <property type="entry name" value="HTH-TYPE TRANSCRIPTIONAL REGULATOR RUTR"/>
    <property type="match status" value="1"/>
</dbReference>
<dbReference type="EMBL" id="CP031320">
    <property type="protein sequence ID" value="AXK35632.1"/>
    <property type="molecule type" value="Genomic_DNA"/>
</dbReference>
<dbReference type="InterPro" id="IPR050109">
    <property type="entry name" value="HTH-type_TetR-like_transc_reg"/>
</dbReference>
<keyword evidence="7" id="KW-1185">Reference proteome</keyword>
<dbReference type="KEGG" id="sarm:DVA86_26345"/>
<dbReference type="Pfam" id="PF00440">
    <property type="entry name" value="TetR_N"/>
    <property type="match status" value="1"/>
</dbReference>
<keyword evidence="2 4" id="KW-0238">DNA-binding</keyword>
<dbReference type="Gene3D" id="1.10.357.10">
    <property type="entry name" value="Tetracycline Repressor, domain 2"/>
    <property type="match status" value="1"/>
</dbReference>
<dbReference type="RefSeq" id="WP_208881925.1">
    <property type="nucleotide sequence ID" value="NZ_CP031320.1"/>
</dbReference>
<dbReference type="PANTHER" id="PTHR30055:SF238">
    <property type="entry name" value="MYCOFACTOCIN BIOSYNTHESIS TRANSCRIPTIONAL REGULATOR MFTR-RELATED"/>
    <property type="match status" value="1"/>
</dbReference>